<evidence type="ECO:0000256" key="6">
    <source>
        <dbReference type="ARBA" id="ARBA00023125"/>
    </source>
</evidence>
<evidence type="ECO:0000256" key="1">
    <source>
        <dbReference type="ARBA" id="ARBA00004123"/>
    </source>
</evidence>
<reference evidence="10" key="1">
    <citation type="submission" date="2021-05" db="EMBL/GenBank/DDBJ databases">
        <authorList>
            <person name="Alioto T."/>
            <person name="Alioto T."/>
            <person name="Gomez Garrido J."/>
        </authorList>
    </citation>
    <scope>NUCLEOTIDE SEQUENCE</scope>
</reference>
<organism evidence="10">
    <name type="scientific">Cacopsylla melanoneura</name>
    <dbReference type="NCBI Taxonomy" id="428564"/>
    <lineage>
        <taxon>Eukaryota</taxon>
        <taxon>Metazoa</taxon>
        <taxon>Ecdysozoa</taxon>
        <taxon>Arthropoda</taxon>
        <taxon>Hexapoda</taxon>
        <taxon>Insecta</taxon>
        <taxon>Pterygota</taxon>
        <taxon>Neoptera</taxon>
        <taxon>Paraneoptera</taxon>
        <taxon>Hemiptera</taxon>
        <taxon>Sternorrhyncha</taxon>
        <taxon>Psylloidea</taxon>
        <taxon>Psyllidae</taxon>
        <taxon>Psyllinae</taxon>
        <taxon>Cacopsylla</taxon>
    </lineage>
</organism>
<dbReference type="GO" id="GO:0003700">
    <property type="term" value="F:DNA-binding transcription factor activity"/>
    <property type="evidence" value="ECO:0007669"/>
    <property type="project" value="TreeGrafter"/>
</dbReference>
<sequence length="152" mass="18047">MRHIIFHLPNDVISCEHCKETLEKTTIEDLTQHCLVCPEIKRFDPGQRYTCYRCNYSTPSRDHMRKHIRVHRGEKPFKCGVCSYKARESSALKKHMRTHTGERPYKCSCCQLDFITAKSLKVHYFKFHGMNPNREFYRKNFVSHQFLVCTGS</sequence>
<keyword evidence="4 8" id="KW-0863">Zinc-finger</keyword>
<dbReference type="InterPro" id="IPR050589">
    <property type="entry name" value="Ikaros_C2H2-ZF"/>
</dbReference>
<dbReference type="InterPro" id="IPR036236">
    <property type="entry name" value="Znf_C2H2_sf"/>
</dbReference>
<accession>A0A8D8PUC3</accession>
<evidence type="ECO:0000256" key="7">
    <source>
        <dbReference type="ARBA" id="ARBA00023242"/>
    </source>
</evidence>
<dbReference type="EMBL" id="HBUF01230454">
    <property type="protein sequence ID" value="CAG6673129.1"/>
    <property type="molecule type" value="Transcribed_RNA"/>
</dbReference>
<evidence type="ECO:0000256" key="8">
    <source>
        <dbReference type="PROSITE-ProRule" id="PRU00042"/>
    </source>
</evidence>
<dbReference type="PROSITE" id="PS00028">
    <property type="entry name" value="ZINC_FINGER_C2H2_1"/>
    <property type="match status" value="1"/>
</dbReference>
<feature type="domain" description="C2H2-type" evidence="9">
    <location>
        <begin position="77"/>
        <end position="104"/>
    </location>
</feature>
<dbReference type="InterPro" id="IPR013087">
    <property type="entry name" value="Znf_C2H2_type"/>
</dbReference>
<name>A0A8D8PUC3_9HEMI</name>
<evidence type="ECO:0000256" key="4">
    <source>
        <dbReference type="ARBA" id="ARBA00022771"/>
    </source>
</evidence>
<keyword evidence="5" id="KW-0862">Zinc</keyword>
<dbReference type="SMART" id="SM00355">
    <property type="entry name" value="ZnF_C2H2"/>
    <property type="match status" value="3"/>
</dbReference>
<feature type="domain" description="C2H2-type" evidence="9">
    <location>
        <begin position="49"/>
        <end position="76"/>
    </location>
</feature>
<evidence type="ECO:0000259" key="9">
    <source>
        <dbReference type="PROSITE" id="PS50157"/>
    </source>
</evidence>
<dbReference type="GO" id="GO:0008270">
    <property type="term" value="F:zinc ion binding"/>
    <property type="evidence" value="ECO:0007669"/>
    <property type="project" value="UniProtKB-KW"/>
</dbReference>
<keyword evidence="6" id="KW-0238">DNA-binding</keyword>
<dbReference type="GO" id="GO:0006357">
    <property type="term" value="P:regulation of transcription by RNA polymerase II"/>
    <property type="evidence" value="ECO:0007669"/>
    <property type="project" value="TreeGrafter"/>
</dbReference>
<evidence type="ECO:0000256" key="3">
    <source>
        <dbReference type="ARBA" id="ARBA00022737"/>
    </source>
</evidence>
<dbReference type="EMBL" id="HBUF01029840">
    <property type="protein sequence ID" value="CAG6614274.1"/>
    <property type="molecule type" value="Transcribed_RNA"/>
</dbReference>
<dbReference type="GO" id="GO:0005634">
    <property type="term" value="C:nucleus"/>
    <property type="evidence" value="ECO:0007669"/>
    <property type="project" value="UniProtKB-SubCell"/>
</dbReference>
<dbReference type="EMBL" id="HBUF01358417">
    <property type="protein sequence ID" value="CAG6719183.1"/>
    <property type="molecule type" value="Transcribed_RNA"/>
</dbReference>
<dbReference type="SUPFAM" id="SSF57667">
    <property type="entry name" value="beta-beta-alpha zinc fingers"/>
    <property type="match status" value="2"/>
</dbReference>
<dbReference type="GO" id="GO:0000978">
    <property type="term" value="F:RNA polymerase II cis-regulatory region sequence-specific DNA binding"/>
    <property type="evidence" value="ECO:0007669"/>
    <property type="project" value="TreeGrafter"/>
</dbReference>
<dbReference type="PROSITE" id="PS50157">
    <property type="entry name" value="ZINC_FINGER_C2H2_2"/>
    <property type="match status" value="2"/>
</dbReference>
<dbReference type="PANTHER" id="PTHR24404">
    <property type="entry name" value="ZINC FINGER PROTEIN"/>
    <property type="match status" value="1"/>
</dbReference>
<comment type="subcellular location">
    <subcellularLocation>
        <location evidence="1">Nucleus</location>
    </subcellularLocation>
</comment>
<dbReference type="FunFam" id="3.30.160.60:FF:002104">
    <property type="entry name" value="Si:ch211-266d19.4"/>
    <property type="match status" value="1"/>
</dbReference>
<proteinExistence type="predicted"/>
<keyword evidence="3" id="KW-0677">Repeat</keyword>
<protein>
    <submittedName>
        <fullName evidence="10">Transcriptional repressor CTCFL</fullName>
    </submittedName>
</protein>
<dbReference type="AlphaFoldDB" id="A0A8D8PUC3"/>
<dbReference type="PANTHER" id="PTHR24404:SF114">
    <property type="entry name" value="KLUMPFUSS, ISOFORM B-RELATED"/>
    <property type="match status" value="1"/>
</dbReference>
<dbReference type="EMBL" id="HBUF01576836">
    <property type="protein sequence ID" value="CAG6768586.1"/>
    <property type="molecule type" value="Transcribed_RNA"/>
</dbReference>
<keyword evidence="7" id="KW-0539">Nucleus</keyword>
<evidence type="ECO:0000256" key="5">
    <source>
        <dbReference type="ARBA" id="ARBA00022833"/>
    </source>
</evidence>
<evidence type="ECO:0000256" key="2">
    <source>
        <dbReference type="ARBA" id="ARBA00022723"/>
    </source>
</evidence>
<evidence type="ECO:0000313" key="10">
    <source>
        <dbReference type="EMBL" id="CAG6614274.1"/>
    </source>
</evidence>
<dbReference type="Pfam" id="PF00096">
    <property type="entry name" value="zf-C2H2"/>
    <property type="match status" value="2"/>
</dbReference>
<dbReference type="Gene3D" id="3.30.160.60">
    <property type="entry name" value="Classic Zinc Finger"/>
    <property type="match status" value="3"/>
</dbReference>
<keyword evidence="2" id="KW-0479">Metal-binding</keyword>